<reference evidence="1 2" key="1">
    <citation type="submission" date="2024-04" db="EMBL/GenBank/DDBJ databases">
        <title>Phyllosticta paracitricarpa is synonymous to the EU quarantine fungus P. citricarpa based on phylogenomic analyses.</title>
        <authorList>
            <consortium name="Lawrence Berkeley National Laboratory"/>
            <person name="Van ingen-buijs V.A."/>
            <person name="Van westerhoven A.C."/>
            <person name="Haridas S."/>
            <person name="Skiadas P."/>
            <person name="Martin F."/>
            <person name="Groenewald J.Z."/>
            <person name="Crous P.W."/>
            <person name="Seidl M.F."/>
        </authorList>
    </citation>
    <scope>NUCLEOTIDE SEQUENCE [LARGE SCALE GENOMIC DNA]</scope>
    <source>
        <strain evidence="1 2">CBS 141358</strain>
    </source>
</reference>
<organism evidence="1 2">
    <name type="scientific">Phyllosticta paracitricarpa</name>
    <dbReference type="NCBI Taxonomy" id="2016321"/>
    <lineage>
        <taxon>Eukaryota</taxon>
        <taxon>Fungi</taxon>
        <taxon>Dikarya</taxon>
        <taxon>Ascomycota</taxon>
        <taxon>Pezizomycotina</taxon>
        <taxon>Dothideomycetes</taxon>
        <taxon>Dothideomycetes incertae sedis</taxon>
        <taxon>Botryosphaeriales</taxon>
        <taxon>Phyllostictaceae</taxon>
        <taxon>Phyllosticta</taxon>
    </lineage>
</organism>
<gene>
    <name evidence="1" type="ORF">JOL62DRAFT_559999</name>
</gene>
<accession>A0ABR1MUI5</accession>
<dbReference type="EMBL" id="JBBPBF010000044">
    <property type="protein sequence ID" value="KAK7606631.1"/>
    <property type="molecule type" value="Genomic_DNA"/>
</dbReference>
<evidence type="ECO:0000313" key="2">
    <source>
        <dbReference type="Proteomes" id="UP001367316"/>
    </source>
</evidence>
<proteinExistence type="predicted"/>
<sequence>MSFRLFAQQRPGRATSELSARSPSISIVAPFPPPAYASRYFHSCKGGRQNGCVRSTGQVLGALTASPQGFRRMGVGTLRSLLLALKARKTHSFQLGNFDVGLFLVPPLPCPKSDRGQPLTSSGPASTTCILCQTVVRGVFPREFYREEKGRMSERATAAAIAAVTADAMVDGECAFAGDSRRRDSSRMCVMEPEEEEEEAREFEVGAVARVDYKIDSKSRKIYKKRVLVFLLYSRERSYLEYKYITTKTYIDNNYRSRVRARPIIIDTKVYINKLKYKRILLLKKRLKKALYIRRNIYTSKLEEPKLEE</sequence>
<name>A0ABR1MUI5_9PEZI</name>
<evidence type="ECO:0000313" key="1">
    <source>
        <dbReference type="EMBL" id="KAK7606631.1"/>
    </source>
</evidence>
<keyword evidence="2" id="KW-1185">Reference proteome</keyword>
<dbReference type="Proteomes" id="UP001367316">
    <property type="component" value="Unassembled WGS sequence"/>
</dbReference>
<protein>
    <submittedName>
        <fullName evidence="1">Uncharacterized protein</fullName>
    </submittedName>
</protein>
<comment type="caution">
    <text evidence="1">The sequence shown here is derived from an EMBL/GenBank/DDBJ whole genome shotgun (WGS) entry which is preliminary data.</text>
</comment>